<name>A0ABV6L5Z6_9SPHI</name>
<dbReference type="EMBL" id="JBHLTS010000021">
    <property type="protein sequence ID" value="MFC0514895.1"/>
    <property type="molecule type" value="Genomic_DNA"/>
</dbReference>
<keyword evidence="1" id="KW-0812">Transmembrane</keyword>
<protein>
    <submittedName>
        <fullName evidence="2">Uncharacterized protein</fullName>
    </submittedName>
</protein>
<sequence>MPAQELLITELIKQYETFTGWGDSNSWKNQDFINLSEKIREKTGASISHVTLKRIWGKVKYDSLPNTYTMDTLVQFLGYENFRAFSTQFVPVNKPAESPKPKPRPVKKHSRSMPYALGVLTLVGILLVVIMASRTEHPKPPIVPKDYAFSSKKVITSGLPNSVVFDFDATKAPYDSVAIQQSWDRHLRVNVSKNDHQHTSIYYFPDFYYAKLIVGGKIVKQHELMVESNGWLPIVEKQPVPVYYEKKDAMADGKLSLSPEKIKGRNIAMQPTPPYVVYTNVTDFGEIYSDDFTFETAVKNNYNEGAAACRLSTVYILCKGTAIWIPLSTKGCVSDLDMYFAGYEVSGKKHDLSAFGVDFGKYIPLKIVSHSGKAQIFIDNKPVYTVDKGISRAKIIGIVFRFQGTGSVDYVRLTNGKVNYDDEF</sequence>
<evidence type="ECO:0000256" key="1">
    <source>
        <dbReference type="SAM" id="Phobius"/>
    </source>
</evidence>
<gene>
    <name evidence="2" type="ORF">ACFFGT_11825</name>
</gene>
<keyword evidence="1" id="KW-1133">Transmembrane helix</keyword>
<dbReference type="Proteomes" id="UP001589828">
    <property type="component" value="Unassembled WGS sequence"/>
</dbReference>
<organism evidence="2 3">
    <name type="scientific">Mucilaginibacter angelicae</name>
    <dbReference type="NCBI Taxonomy" id="869718"/>
    <lineage>
        <taxon>Bacteria</taxon>
        <taxon>Pseudomonadati</taxon>
        <taxon>Bacteroidota</taxon>
        <taxon>Sphingobacteriia</taxon>
        <taxon>Sphingobacteriales</taxon>
        <taxon>Sphingobacteriaceae</taxon>
        <taxon>Mucilaginibacter</taxon>
    </lineage>
</organism>
<dbReference type="RefSeq" id="WP_377022738.1">
    <property type="nucleotide sequence ID" value="NZ_JBHLTS010000021.1"/>
</dbReference>
<evidence type="ECO:0000313" key="3">
    <source>
        <dbReference type="Proteomes" id="UP001589828"/>
    </source>
</evidence>
<comment type="caution">
    <text evidence="2">The sequence shown here is derived from an EMBL/GenBank/DDBJ whole genome shotgun (WGS) entry which is preliminary data.</text>
</comment>
<keyword evidence="3" id="KW-1185">Reference proteome</keyword>
<accession>A0ABV6L5Z6</accession>
<evidence type="ECO:0000313" key="2">
    <source>
        <dbReference type="EMBL" id="MFC0514895.1"/>
    </source>
</evidence>
<reference evidence="2 3" key="1">
    <citation type="submission" date="2024-09" db="EMBL/GenBank/DDBJ databases">
        <authorList>
            <person name="Sun Q."/>
            <person name="Mori K."/>
        </authorList>
    </citation>
    <scope>NUCLEOTIDE SEQUENCE [LARGE SCALE GENOMIC DNA]</scope>
    <source>
        <strain evidence="2 3">NCAIM B.02415</strain>
    </source>
</reference>
<keyword evidence="1" id="KW-0472">Membrane</keyword>
<feature type="transmembrane region" description="Helical" evidence="1">
    <location>
        <begin position="112"/>
        <end position="132"/>
    </location>
</feature>
<proteinExistence type="predicted"/>